<dbReference type="EMBL" id="MT141247">
    <property type="protein sequence ID" value="QJA56967.1"/>
    <property type="molecule type" value="Genomic_DNA"/>
</dbReference>
<gene>
    <name evidence="3" type="ORF">MM415A00755_0014</name>
    <name evidence="2" type="ORF">MM415B01761_0011</name>
    <name evidence="1" type="ORF">TM448A01544_0009</name>
    <name evidence="4" type="ORF">TM448B02239_0006</name>
</gene>
<dbReference type="AlphaFoldDB" id="A0A6H1ZRD0"/>
<name>A0A6H1ZRD0_9ZZZZ</name>
<protein>
    <submittedName>
        <fullName evidence="1">Uncharacterized protein</fullName>
    </submittedName>
</protein>
<evidence type="ECO:0000313" key="4">
    <source>
        <dbReference type="EMBL" id="QJI01016.1"/>
    </source>
</evidence>
<dbReference type="EMBL" id="MT144166">
    <property type="protein sequence ID" value="QJA49971.1"/>
    <property type="molecule type" value="Genomic_DNA"/>
</dbReference>
<organism evidence="1">
    <name type="scientific">viral metagenome</name>
    <dbReference type="NCBI Taxonomy" id="1070528"/>
    <lineage>
        <taxon>unclassified sequences</taxon>
        <taxon>metagenomes</taxon>
        <taxon>organismal metagenomes</taxon>
    </lineage>
</organism>
<sequence>MSPVYDFVCAGGHVNELRKGYDDEVIACPECEQPAVRTGVYLDQYIFGDTCARNQRRAEVPRDEKRYDVTLMQEAGAEIEYAHAKAEEYAQKSLPRPNLYAEAIKRAKAVLAGQAPRRAAETRFKHRTN</sequence>
<evidence type="ECO:0000313" key="2">
    <source>
        <dbReference type="EMBL" id="QJA56967.1"/>
    </source>
</evidence>
<proteinExistence type="predicted"/>
<dbReference type="EMBL" id="MT144892">
    <property type="protein sequence ID" value="QJI01016.1"/>
    <property type="molecule type" value="Genomic_DNA"/>
</dbReference>
<evidence type="ECO:0000313" key="3">
    <source>
        <dbReference type="EMBL" id="QJA80267.1"/>
    </source>
</evidence>
<reference evidence="1" key="1">
    <citation type="submission" date="2020-03" db="EMBL/GenBank/DDBJ databases">
        <title>The deep terrestrial virosphere.</title>
        <authorList>
            <person name="Holmfeldt K."/>
            <person name="Nilsson E."/>
            <person name="Simone D."/>
            <person name="Lopez-Fernandez M."/>
            <person name="Wu X."/>
            <person name="de Brujin I."/>
            <person name="Lundin D."/>
            <person name="Andersson A."/>
            <person name="Bertilsson S."/>
            <person name="Dopson M."/>
        </authorList>
    </citation>
    <scope>NUCLEOTIDE SEQUENCE</scope>
    <source>
        <strain evidence="3">MM415A00755</strain>
        <strain evidence="2">MM415B01761</strain>
        <strain evidence="1">TM448A01544</strain>
        <strain evidence="4">TM448B02239</strain>
    </source>
</reference>
<dbReference type="EMBL" id="MT142414">
    <property type="protein sequence ID" value="QJA80267.1"/>
    <property type="molecule type" value="Genomic_DNA"/>
</dbReference>
<evidence type="ECO:0000313" key="1">
    <source>
        <dbReference type="EMBL" id="QJA49971.1"/>
    </source>
</evidence>
<accession>A0A6H1ZRD0</accession>